<dbReference type="InterPro" id="IPR013785">
    <property type="entry name" value="Aldolase_TIM"/>
</dbReference>
<dbReference type="PANTHER" id="PTHR43303">
    <property type="entry name" value="NADPH DEHYDROGENASE C23G7.10C-RELATED"/>
    <property type="match status" value="1"/>
</dbReference>
<dbReference type="InterPro" id="IPR044152">
    <property type="entry name" value="YqjM-like"/>
</dbReference>
<keyword evidence="2" id="KW-0285">Flavoprotein</keyword>
<evidence type="ECO:0000256" key="6">
    <source>
        <dbReference type="SAM" id="MobiDB-lite"/>
    </source>
</evidence>
<keyword evidence="3" id="KW-0288">FMN</keyword>
<sequence>MSSPFVSDPHQFYQTQDPSPGTPVEPTSAEIEQGFASGKNPNPLPKIFQPLKIRNYVAKNRMWVSPMCMYSAQDGFSTDFHLAHYSQFAIRGAGLILVEATGVLPEGRISPNCLGLWKDEHIDGLKRIVSHLHKYGTIAGIQIAHSGRKGSTIPLQLYGTRDSLRASSEEGGWPDNVYAPSALPYNNDHYTPKEMTIDQIKKVQQAFVNATVRAEKAGFDVIELHCAHGYLLHEFLSPLSNKRTDEYGGSFENRTRMVIETVRKVRAVWLQEKPLFVRVSATDWVDGGWNSDDTVALAKLLVKEGVDVLGCSTAGNDPRQKIPLSPGYQVQFATKVKENVPEICTVAVGIITEGQQASDIIQNDKADAVSIARQFLRNPSFVLSTAHELNVNIKWNNQYERGKLKTKYSFV</sequence>
<reference evidence="8" key="1">
    <citation type="submission" date="2022-07" db="EMBL/GenBank/DDBJ databases">
        <title>Phylogenomic reconstructions and comparative analyses of Kickxellomycotina fungi.</title>
        <authorList>
            <person name="Reynolds N.K."/>
            <person name="Stajich J.E."/>
            <person name="Barry K."/>
            <person name="Grigoriev I.V."/>
            <person name="Crous P."/>
            <person name="Smith M.E."/>
        </authorList>
    </citation>
    <scope>NUCLEOTIDE SEQUENCE</scope>
    <source>
        <strain evidence="8">BCRC 34882</strain>
    </source>
</reference>
<organism evidence="8 9">
    <name type="scientific">Coemansia umbellata</name>
    <dbReference type="NCBI Taxonomy" id="1424467"/>
    <lineage>
        <taxon>Eukaryota</taxon>
        <taxon>Fungi</taxon>
        <taxon>Fungi incertae sedis</taxon>
        <taxon>Zoopagomycota</taxon>
        <taxon>Kickxellomycotina</taxon>
        <taxon>Kickxellomycetes</taxon>
        <taxon>Kickxellales</taxon>
        <taxon>Kickxellaceae</taxon>
        <taxon>Coemansia</taxon>
    </lineage>
</organism>
<evidence type="ECO:0000313" key="8">
    <source>
        <dbReference type="EMBL" id="KAJ1987321.1"/>
    </source>
</evidence>
<name>A0ABQ8PEA1_9FUNG</name>
<evidence type="ECO:0000256" key="1">
    <source>
        <dbReference type="ARBA" id="ARBA00001917"/>
    </source>
</evidence>
<keyword evidence="4" id="KW-0521">NADP</keyword>
<dbReference type="Gene3D" id="3.20.20.70">
    <property type="entry name" value="Aldolase class I"/>
    <property type="match status" value="1"/>
</dbReference>
<comment type="cofactor">
    <cofactor evidence="1">
        <name>FMN</name>
        <dbReference type="ChEBI" id="CHEBI:58210"/>
    </cofactor>
</comment>
<evidence type="ECO:0000259" key="7">
    <source>
        <dbReference type="Pfam" id="PF00724"/>
    </source>
</evidence>
<dbReference type="EC" id="5.3.4.1" evidence="8"/>
<accession>A0ABQ8PEA1</accession>
<gene>
    <name evidence="8" type="primary">PDI1_2</name>
    <name evidence="8" type="ORF">EDC05_005894</name>
</gene>
<proteinExistence type="predicted"/>
<feature type="region of interest" description="Disordered" evidence="6">
    <location>
        <begin position="1"/>
        <end position="27"/>
    </location>
</feature>
<evidence type="ECO:0000256" key="3">
    <source>
        <dbReference type="ARBA" id="ARBA00022643"/>
    </source>
</evidence>
<feature type="domain" description="NADH:flavin oxidoreductase/NADH oxidase N-terminal" evidence="7">
    <location>
        <begin position="46"/>
        <end position="390"/>
    </location>
</feature>
<keyword evidence="8" id="KW-0413">Isomerase</keyword>
<evidence type="ECO:0000256" key="4">
    <source>
        <dbReference type="ARBA" id="ARBA00022857"/>
    </source>
</evidence>
<evidence type="ECO:0000256" key="5">
    <source>
        <dbReference type="ARBA" id="ARBA00023002"/>
    </source>
</evidence>
<dbReference type="CDD" id="cd02932">
    <property type="entry name" value="OYE_YqiM_FMN"/>
    <property type="match status" value="1"/>
</dbReference>
<protein>
    <submittedName>
        <fullName evidence="8">Protein disulfide-isomerase</fullName>
        <ecNumber evidence="8">5.3.4.1</ecNumber>
    </submittedName>
</protein>
<dbReference type="GO" id="GO:0003756">
    <property type="term" value="F:protein disulfide isomerase activity"/>
    <property type="evidence" value="ECO:0007669"/>
    <property type="project" value="UniProtKB-EC"/>
</dbReference>
<dbReference type="Proteomes" id="UP001151295">
    <property type="component" value="Unassembled WGS sequence"/>
</dbReference>
<dbReference type="Pfam" id="PF00724">
    <property type="entry name" value="Oxidored_FMN"/>
    <property type="match status" value="1"/>
</dbReference>
<dbReference type="EMBL" id="JANBQD010000132">
    <property type="protein sequence ID" value="KAJ1987321.1"/>
    <property type="molecule type" value="Genomic_DNA"/>
</dbReference>
<comment type="caution">
    <text evidence="8">The sequence shown here is derived from an EMBL/GenBank/DDBJ whole genome shotgun (WGS) entry which is preliminary data.</text>
</comment>
<evidence type="ECO:0000256" key="2">
    <source>
        <dbReference type="ARBA" id="ARBA00022630"/>
    </source>
</evidence>
<evidence type="ECO:0000313" key="9">
    <source>
        <dbReference type="Proteomes" id="UP001151295"/>
    </source>
</evidence>
<dbReference type="InterPro" id="IPR001155">
    <property type="entry name" value="OxRdtase_FMN_N"/>
</dbReference>
<keyword evidence="5" id="KW-0560">Oxidoreductase</keyword>
<dbReference type="PANTHER" id="PTHR43303:SF4">
    <property type="entry name" value="NADPH DEHYDROGENASE C23G7.10C-RELATED"/>
    <property type="match status" value="1"/>
</dbReference>
<dbReference type="SUPFAM" id="SSF51395">
    <property type="entry name" value="FMN-linked oxidoreductases"/>
    <property type="match status" value="1"/>
</dbReference>
<keyword evidence="9" id="KW-1185">Reference proteome</keyword>